<accession>A0A239RVP7</accession>
<evidence type="ECO:0000313" key="3">
    <source>
        <dbReference type="EMBL" id="WMG17742.1"/>
    </source>
</evidence>
<dbReference type="AlphaFoldDB" id="A0A239RVP7"/>
<organism evidence="2 4">
    <name type="scientific">Acinetobacter johnsonii</name>
    <dbReference type="NCBI Taxonomy" id="40214"/>
    <lineage>
        <taxon>Bacteria</taxon>
        <taxon>Pseudomonadati</taxon>
        <taxon>Pseudomonadota</taxon>
        <taxon>Gammaproteobacteria</taxon>
        <taxon>Moraxellales</taxon>
        <taxon>Moraxellaceae</taxon>
        <taxon>Acinetobacter</taxon>
    </lineage>
</organism>
<evidence type="ECO:0000313" key="4">
    <source>
        <dbReference type="Proteomes" id="UP001161099"/>
    </source>
</evidence>
<dbReference type="EMBL" id="JAOECG010000006">
    <property type="protein sequence ID" value="MDG9786673.1"/>
    <property type="molecule type" value="Genomic_DNA"/>
</dbReference>
<dbReference type="EMBL" id="JAOCDR010000033">
    <property type="protein sequence ID" value="MDH0656905.1"/>
    <property type="molecule type" value="Genomic_DNA"/>
</dbReference>
<name>A0A239RVP7_ACIJO</name>
<protein>
    <submittedName>
        <fullName evidence="2">Uncharacterized protein</fullName>
    </submittedName>
</protein>
<dbReference type="RefSeq" id="WP_010326695.1">
    <property type="nucleotide sequence ID" value="NZ_CANMLB010000004.1"/>
</dbReference>
<evidence type="ECO:0000313" key="2">
    <source>
        <dbReference type="EMBL" id="MDH0656905.1"/>
    </source>
</evidence>
<gene>
    <name evidence="2" type="ORF">N5D11_12430</name>
    <name evidence="1" type="ORF">N7566_06665</name>
    <name evidence="3" type="ORF">QBJ73_15390</name>
</gene>
<proteinExistence type="predicted"/>
<dbReference type="Proteomes" id="UP001161099">
    <property type="component" value="Unassembled WGS sequence"/>
</dbReference>
<reference evidence="3 5" key="2">
    <citation type="submission" date="2023-04" db="EMBL/GenBank/DDBJ databases">
        <title>Acinetobacter johnsonii isolate AYTCM encoding NDM-1, OXA-58 and PER-1.</title>
        <authorList>
            <person name="Tian C."/>
            <person name="Wang S."/>
            <person name="Fan X."/>
            <person name="Xia D."/>
        </authorList>
    </citation>
    <scope>NUCLEOTIDE SEQUENCE [LARGE SCALE GENOMIC DNA]</scope>
    <source>
        <strain evidence="3 5">AYTCM</strain>
    </source>
</reference>
<dbReference type="Proteomes" id="UP001157887">
    <property type="component" value="Unassembled WGS sequence"/>
</dbReference>
<reference evidence="2" key="1">
    <citation type="submission" date="2022-09" db="EMBL/GenBank/DDBJ databases">
        <title>Intensive care unit water sources are persistently colonized with multi-drug resistant bacteria and are the site of extensive horizontal gene transfer of antibiotic resistance genes.</title>
        <authorList>
            <person name="Diorio-Toth L."/>
        </authorList>
    </citation>
    <scope>NUCLEOTIDE SEQUENCE</scope>
    <source>
        <strain evidence="2">GD03851</strain>
        <strain evidence="1">GD04065</strain>
    </source>
</reference>
<evidence type="ECO:0000313" key="1">
    <source>
        <dbReference type="EMBL" id="MDG9786673.1"/>
    </source>
</evidence>
<sequence length="161" mass="18784">MRNEKGLPPLVGNISEGSITWQRLDNINYEELGYFLSCHLIIEHYLDEYLKAEYKTLSWDDCKLTFAQKINLLSNFQISEPYKELIPSIKAMNKIRNKISHRVNFKISIDDLEPLKYYLYGAFEKNKQEIPSTILELLDVYTMMVCVLFAGAISRLVHENA</sequence>
<keyword evidence="5" id="KW-1185">Reference proteome</keyword>
<dbReference type="EMBL" id="CP121776">
    <property type="protein sequence ID" value="WMG17742.1"/>
    <property type="molecule type" value="Genomic_DNA"/>
</dbReference>
<dbReference type="Proteomes" id="UP001244586">
    <property type="component" value="Chromosome"/>
</dbReference>
<evidence type="ECO:0000313" key="5">
    <source>
        <dbReference type="Proteomes" id="UP001244586"/>
    </source>
</evidence>